<keyword evidence="1" id="KW-1133">Transmembrane helix</keyword>
<dbReference type="EMBL" id="FOFB01000014">
    <property type="protein sequence ID" value="SEQ70674.1"/>
    <property type="molecule type" value="Genomic_DNA"/>
</dbReference>
<dbReference type="InParanoid" id="A0A1H9I7X4"/>
<keyword evidence="1" id="KW-0812">Transmembrane</keyword>
<dbReference type="Proteomes" id="UP000199021">
    <property type="component" value="Unassembled WGS sequence"/>
</dbReference>
<evidence type="ECO:0000313" key="3">
    <source>
        <dbReference type="Proteomes" id="UP000199021"/>
    </source>
</evidence>
<dbReference type="OrthoDB" id="1495209at2"/>
<reference evidence="3" key="1">
    <citation type="submission" date="2016-10" db="EMBL/GenBank/DDBJ databases">
        <authorList>
            <person name="Varghese N."/>
            <person name="Submissions S."/>
        </authorList>
    </citation>
    <scope>NUCLEOTIDE SEQUENCE [LARGE SCALE GENOMIC DNA]</scope>
    <source>
        <strain evidence="3">DSM 24740</strain>
    </source>
</reference>
<evidence type="ECO:0000313" key="2">
    <source>
        <dbReference type="EMBL" id="SEQ70674.1"/>
    </source>
</evidence>
<sequence>MEYLDYLADYTYDELPQSVRSSISREAYAERRQMVLAVQEPEETALPPALAAAFTAHTQVQGQAAGSNVRWLPWLAAAGWLLFLGASGLLLLREPETLLVEKTTTAPAAAAPAELAEVPEIIYSTDTLYQTVIRYRDRIETVIVHDTVYQELAVDRLVYLTDTLYLPAADPALPVSGSSSLAGKKKVLSFLFATE</sequence>
<keyword evidence="1" id="KW-0472">Membrane</keyword>
<keyword evidence="3" id="KW-1185">Reference proteome</keyword>
<dbReference type="RefSeq" id="WP_090169363.1">
    <property type="nucleotide sequence ID" value="NZ_FOFB01000014.1"/>
</dbReference>
<accession>A0A1H9I7X4</accession>
<proteinExistence type="predicted"/>
<evidence type="ECO:0000256" key="1">
    <source>
        <dbReference type="SAM" id="Phobius"/>
    </source>
</evidence>
<organism evidence="2 3">
    <name type="scientific">Neolewinella agarilytica</name>
    <dbReference type="NCBI Taxonomy" id="478744"/>
    <lineage>
        <taxon>Bacteria</taxon>
        <taxon>Pseudomonadati</taxon>
        <taxon>Bacteroidota</taxon>
        <taxon>Saprospiria</taxon>
        <taxon>Saprospirales</taxon>
        <taxon>Lewinellaceae</taxon>
        <taxon>Neolewinella</taxon>
    </lineage>
</organism>
<dbReference type="AlphaFoldDB" id="A0A1H9I7X4"/>
<name>A0A1H9I7X4_9BACT</name>
<gene>
    <name evidence="2" type="ORF">SAMN05444359_11478</name>
</gene>
<dbReference type="STRING" id="478744.SAMN05444359_11478"/>
<protein>
    <submittedName>
        <fullName evidence="2">Uncharacterized protein</fullName>
    </submittedName>
</protein>
<feature type="transmembrane region" description="Helical" evidence="1">
    <location>
        <begin position="71"/>
        <end position="92"/>
    </location>
</feature>